<dbReference type="EMBL" id="MFIP01000020">
    <property type="protein sequence ID" value="OGF91892.1"/>
    <property type="molecule type" value="Genomic_DNA"/>
</dbReference>
<evidence type="ECO:0000259" key="1">
    <source>
        <dbReference type="Pfam" id="PF02350"/>
    </source>
</evidence>
<reference evidence="2 3" key="1">
    <citation type="journal article" date="2016" name="Nat. Commun.">
        <title>Thousands of microbial genomes shed light on interconnected biogeochemical processes in an aquifer system.</title>
        <authorList>
            <person name="Anantharaman K."/>
            <person name="Brown C.T."/>
            <person name="Hug L.A."/>
            <person name="Sharon I."/>
            <person name="Castelle C.J."/>
            <person name="Probst A.J."/>
            <person name="Thomas B.C."/>
            <person name="Singh A."/>
            <person name="Wilkins M.J."/>
            <person name="Karaoz U."/>
            <person name="Brodie E.L."/>
            <person name="Williams K.H."/>
            <person name="Hubbard S.S."/>
            <person name="Banfield J.F."/>
        </authorList>
    </citation>
    <scope>NUCLEOTIDE SEQUENCE [LARGE SCALE GENOMIC DNA]</scope>
</reference>
<dbReference type="CDD" id="cd03786">
    <property type="entry name" value="GTB_UDP-GlcNAc_2-Epimerase"/>
    <property type="match status" value="1"/>
</dbReference>
<dbReference type="GO" id="GO:0004553">
    <property type="term" value="F:hydrolase activity, hydrolyzing O-glycosyl compounds"/>
    <property type="evidence" value="ECO:0007669"/>
    <property type="project" value="InterPro"/>
</dbReference>
<dbReference type="InterPro" id="IPR029767">
    <property type="entry name" value="WecB-like"/>
</dbReference>
<dbReference type="InterPro" id="IPR003331">
    <property type="entry name" value="UDP_GlcNAc_Epimerase_2_dom"/>
</dbReference>
<dbReference type="InterPro" id="IPR020004">
    <property type="entry name" value="UDP-GlcNAc_Epase"/>
</dbReference>
<dbReference type="Gene3D" id="3.40.50.2000">
    <property type="entry name" value="Glycogen Phosphorylase B"/>
    <property type="match status" value="2"/>
</dbReference>
<accession>A0A1F5XVG0</accession>
<dbReference type="PANTHER" id="PTHR43174:SF3">
    <property type="entry name" value="UDP-N-ACETYLGLUCOSAMINE 2-EPIMERASE"/>
    <property type="match status" value="1"/>
</dbReference>
<dbReference type="AlphaFoldDB" id="A0A1F5XVG0"/>
<dbReference type="SUPFAM" id="SSF53756">
    <property type="entry name" value="UDP-Glycosyltransferase/glycogen phosphorylase"/>
    <property type="match status" value="1"/>
</dbReference>
<dbReference type="PANTHER" id="PTHR43174">
    <property type="entry name" value="UDP-N-ACETYLGLUCOSAMINE 2-EPIMERASE"/>
    <property type="match status" value="1"/>
</dbReference>
<proteinExistence type="predicted"/>
<dbReference type="NCBIfam" id="TIGR03568">
    <property type="entry name" value="NeuC_NnaA"/>
    <property type="match status" value="1"/>
</dbReference>
<evidence type="ECO:0000313" key="2">
    <source>
        <dbReference type="EMBL" id="OGF91892.1"/>
    </source>
</evidence>
<feature type="domain" description="UDP-N-acetylglucosamine 2-epimerase" evidence="1">
    <location>
        <begin position="23"/>
        <end position="366"/>
    </location>
</feature>
<gene>
    <name evidence="2" type="ORF">A3H05_03655</name>
</gene>
<organism evidence="2 3">
    <name type="scientific">Candidatus Giovannonibacteria bacterium RIFCSPLOWO2_12_FULL_43_26</name>
    <dbReference type="NCBI Taxonomy" id="1798363"/>
    <lineage>
        <taxon>Bacteria</taxon>
        <taxon>Candidatus Giovannoniibacteriota</taxon>
    </lineage>
</organism>
<sequence length="381" mass="42426">MMKKIAYISGNRADFGLMTPILQAIQKSKKLELRLYTTGTHFMPEFGGTINIVKKLFPNVKEIPVAFESDDRKGMAKFAAQFLGKLIPVLVKDKPDIVFAPCDRVEMLTAAMAALYLGIPVAHIHGGEKTSTVDELARHAITKMAHIHFAATKESAERIKKMGEDKWRIHIVGAPVLDVILNEKLPSRAELYKKLNLDPKEKIILVTQHPVSEAWKDAGRQITKTFSAVKSFGLPIVVAYPNADAGGRKIIEVIKREKKNPQFRIFPHLQHEDFLALEREAAVWVGNSSAGMIESSSFKTPVVNVGARQLGRQHGDNVINVGYDRDEIKKAVDKSLNNKIYLAGLKKIKNPWGDGKTGPRVAKILENVELVPKLLAKQITY</sequence>
<comment type="caution">
    <text evidence="2">The sequence shown here is derived from an EMBL/GenBank/DDBJ whole genome shotgun (WGS) entry which is preliminary data.</text>
</comment>
<dbReference type="Pfam" id="PF02350">
    <property type="entry name" value="Epimerase_2"/>
    <property type="match status" value="1"/>
</dbReference>
<dbReference type="GO" id="GO:0006047">
    <property type="term" value="P:UDP-N-acetylglucosamine metabolic process"/>
    <property type="evidence" value="ECO:0007669"/>
    <property type="project" value="InterPro"/>
</dbReference>
<evidence type="ECO:0000313" key="3">
    <source>
        <dbReference type="Proteomes" id="UP000177334"/>
    </source>
</evidence>
<dbReference type="Proteomes" id="UP000177334">
    <property type="component" value="Unassembled WGS sequence"/>
</dbReference>
<name>A0A1F5XVG0_9BACT</name>
<protein>
    <submittedName>
        <fullName evidence="2">UDP-N-acetyl-D-glucosamine 2-epimerase, UDP-hydrolysing</fullName>
    </submittedName>
</protein>